<gene>
    <name evidence="1" type="ORF">MtrunA17_Chr5g0423991</name>
</gene>
<organism evidence="1 2">
    <name type="scientific">Medicago truncatula</name>
    <name type="common">Barrel medic</name>
    <name type="synonym">Medicago tribuloides</name>
    <dbReference type="NCBI Taxonomy" id="3880"/>
    <lineage>
        <taxon>Eukaryota</taxon>
        <taxon>Viridiplantae</taxon>
        <taxon>Streptophyta</taxon>
        <taxon>Embryophyta</taxon>
        <taxon>Tracheophyta</taxon>
        <taxon>Spermatophyta</taxon>
        <taxon>Magnoliopsida</taxon>
        <taxon>eudicotyledons</taxon>
        <taxon>Gunneridae</taxon>
        <taxon>Pentapetalae</taxon>
        <taxon>rosids</taxon>
        <taxon>fabids</taxon>
        <taxon>Fabales</taxon>
        <taxon>Fabaceae</taxon>
        <taxon>Papilionoideae</taxon>
        <taxon>50 kb inversion clade</taxon>
        <taxon>NPAAA clade</taxon>
        <taxon>Hologalegina</taxon>
        <taxon>IRL clade</taxon>
        <taxon>Trifolieae</taxon>
        <taxon>Medicago</taxon>
    </lineage>
</organism>
<reference evidence="2" key="1">
    <citation type="journal article" date="2018" name="Nat. Plants">
        <title>Whole-genome landscape of Medicago truncatula symbiotic genes.</title>
        <authorList>
            <person name="Pecrix Y."/>
            <person name="Staton S.E."/>
            <person name="Sallet E."/>
            <person name="Lelandais-Briere C."/>
            <person name="Moreau S."/>
            <person name="Carrere S."/>
            <person name="Blein T."/>
            <person name="Jardinaud M.F."/>
            <person name="Latrasse D."/>
            <person name="Zouine M."/>
            <person name="Zahm M."/>
            <person name="Kreplak J."/>
            <person name="Mayjonade B."/>
            <person name="Satge C."/>
            <person name="Perez M."/>
            <person name="Cauet S."/>
            <person name="Marande W."/>
            <person name="Chantry-Darmon C."/>
            <person name="Lopez-Roques C."/>
            <person name="Bouchez O."/>
            <person name="Berard A."/>
            <person name="Debelle F."/>
            <person name="Munos S."/>
            <person name="Bendahmane A."/>
            <person name="Berges H."/>
            <person name="Niebel A."/>
            <person name="Buitink J."/>
            <person name="Frugier F."/>
            <person name="Benhamed M."/>
            <person name="Crespi M."/>
            <person name="Gouzy J."/>
            <person name="Gamas P."/>
        </authorList>
    </citation>
    <scope>NUCLEOTIDE SEQUENCE [LARGE SCALE GENOMIC DNA]</scope>
    <source>
        <strain evidence="2">cv. Jemalong A17</strain>
    </source>
</reference>
<protein>
    <submittedName>
        <fullName evidence="1">Uncharacterized protein</fullName>
    </submittedName>
</protein>
<dbReference type="InterPro" id="IPR055294">
    <property type="entry name" value="FBL60-like"/>
</dbReference>
<proteinExistence type="predicted"/>
<dbReference type="Gramene" id="rna31243">
    <property type="protein sequence ID" value="RHN55949.1"/>
    <property type="gene ID" value="gene31243"/>
</dbReference>
<name>A0A396HRG8_MEDTR</name>
<dbReference type="Proteomes" id="UP000265566">
    <property type="component" value="Chromosome 5"/>
</dbReference>
<dbReference type="AlphaFoldDB" id="A0A396HRG8"/>
<evidence type="ECO:0000313" key="2">
    <source>
        <dbReference type="Proteomes" id="UP000265566"/>
    </source>
</evidence>
<comment type="caution">
    <text evidence="1">The sequence shown here is derived from an EMBL/GenBank/DDBJ whole genome shotgun (WGS) entry which is preliminary data.</text>
</comment>
<sequence length="151" mass="18107">MMMMRRSINCFCRFVDTCMLSPCARNQPIKIFGLKCRPRIYDVNLQKSLHAWVEAAKQRYVEEFNLIAHYTRLNPIIFTSQTLFVLKLEWLHVENYNFYVDLPSLKILGLKYVCCENQNDFIKLLNACPILQDLHIFYPRYSRLLKYDAHF</sequence>
<accession>A0A396HRG8</accession>
<evidence type="ECO:0000313" key="1">
    <source>
        <dbReference type="EMBL" id="RHN55949.1"/>
    </source>
</evidence>
<dbReference type="PANTHER" id="PTHR31293:SF12">
    <property type="entry name" value="RNI-LIKE SUPERFAMILY PROTEIN"/>
    <property type="match status" value="1"/>
</dbReference>
<dbReference type="EMBL" id="PSQE01000005">
    <property type="protein sequence ID" value="RHN55949.1"/>
    <property type="molecule type" value="Genomic_DNA"/>
</dbReference>
<dbReference type="PANTHER" id="PTHR31293">
    <property type="entry name" value="RNI-LIKE SUPERFAMILY PROTEIN"/>
    <property type="match status" value="1"/>
</dbReference>